<dbReference type="AlphaFoldDB" id="A0A916T728"/>
<keyword evidence="3" id="KW-1185">Reference proteome</keyword>
<accession>A0A916T728</accession>
<dbReference type="InterPro" id="IPR029063">
    <property type="entry name" value="SAM-dependent_MTases_sf"/>
</dbReference>
<proteinExistence type="predicted"/>
<feature type="region of interest" description="Disordered" evidence="1">
    <location>
        <begin position="42"/>
        <end position="65"/>
    </location>
</feature>
<comment type="caution">
    <text evidence="2">The sequence shown here is derived from an EMBL/GenBank/DDBJ whole genome shotgun (WGS) entry which is preliminary data.</text>
</comment>
<sequence length="348" mass="38407">MSIRSTVGAKLRDTIGRSRTEQLRRQEVAVRAGLARRLAPQATAVPATTGVGKPPAPKPARRPMTRQQTIEALGHAGVEGLGAGSKPPGGLKWASPDPFQHTSSGVHKHHLLATMHDLLQPRTYFEIGVDQGQSLTLSSARTIAVDPAYRITRSIQCDVRTFLLTSDDFFAKPGSFDHFDGRPADLAFIDGMHLAEFVIRDFMNAEKHMSPGGVIILDDMLPRNSLEAQRIRRTTSWAGDVYKVHDVLRRHRPDLTILPVNTEPTGSYLVVGLDPTSTVLDEVYDAELPRLSAPDPQTVDADWLRRTDAYAPSAILSSPVWGELRALRDRDAAASAYTELWKQLRETR</sequence>
<dbReference type="Pfam" id="PF13578">
    <property type="entry name" value="Methyltransf_24"/>
    <property type="match status" value="1"/>
</dbReference>
<gene>
    <name evidence="2" type="ORF">GCM10011492_25950</name>
</gene>
<name>A0A916T728_9MICO</name>
<dbReference type="SUPFAM" id="SSF53335">
    <property type="entry name" value="S-adenosyl-L-methionine-dependent methyltransferases"/>
    <property type="match status" value="1"/>
</dbReference>
<dbReference type="Gene3D" id="3.40.50.150">
    <property type="entry name" value="Vaccinia Virus protein VP39"/>
    <property type="match status" value="1"/>
</dbReference>
<reference evidence="2" key="2">
    <citation type="submission" date="2020-09" db="EMBL/GenBank/DDBJ databases">
        <authorList>
            <person name="Sun Q."/>
            <person name="Zhou Y."/>
        </authorList>
    </citation>
    <scope>NUCLEOTIDE SEQUENCE</scope>
    <source>
        <strain evidence="2">CGMCC 1.15085</strain>
    </source>
</reference>
<dbReference type="Proteomes" id="UP000636793">
    <property type="component" value="Unassembled WGS sequence"/>
</dbReference>
<feature type="region of interest" description="Disordered" evidence="1">
    <location>
        <begin position="78"/>
        <end position="100"/>
    </location>
</feature>
<reference evidence="2" key="1">
    <citation type="journal article" date="2014" name="Int. J. Syst. Evol. Microbiol.">
        <title>Complete genome sequence of Corynebacterium casei LMG S-19264T (=DSM 44701T), isolated from a smear-ripened cheese.</title>
        <authorList>
            <consortium name="US DOE Joint Genome Institute (JGI-PGF)"/>
            <person name="Walter F."/>
            <person name="Albersmeier A."/>
            <person name="Kalinowski J."/>
            <person name="Ruckert C."/>
        </authorList>
    </citation>
    <scope>NUCLEOTIDE SEQUENCE</scope>
    <source>
        <strain evidence="2">CGMCC 1.15085</strain>
    </source>
</reference>
<evidence type="ECO:0000313" key="2">
    <source>
        <dbReference type="EMBL" id="GGB34134.1"/>
    </source>
</evidence>
<organism evidence="2 3">
    <name type="scientific">Flexivirga endophytica</name>
    <dbReference type="NCBI Taxonomy" id="1849103"/>
    <lineage>
        <taxon>Bacteria</taxon>
        <taxon>Bacillati</taxon>
        <taxon>Actinomycetota</taxon>
        <taxon>Actinomycetes</taxon>
        <taxon>Micrococcales</taxon>
        <taxon>Dermacoccaceae</taxon>
        <taxon>Flexivirga</taxon>
    </lineage>
</organism>
<dbReference type="RefSeq" id="WP_188837462.1">
    <property type="nucleotide sequence ID" value="NZ_BMHI01000004.1"/>
</dbReference>
<dbReference type="EMBL" id="BMHI01000004">
    <property type="protein sequence ID" value="GGB34134.1"/>
    <property type="molecule type" value="Genomic_DNA"/>
</dbReference>
<evidence type="ECO:0008006" key="4">
    <source>
        <dbReference type="Google" id="ProtNLM"/>
    </source>
</evidence>
<evidence type="ECO:0000313" key="3">
    <source>
        <dbReference type="Proteomes" id="UP000636793"/>
    </source>
</evidence>
<evidence type="ECO:0000256" key="1">
    <source>
        <dbReference type="SAM" id="MobiDB-lite"/>
    </source>
</evidence>
<protein>
    <recommendedName>
        <fullName evidence="4">Class I SAM-dependent methyltransferase</fullName>
    </recommendedName>
</protein>